<sequence>MNATWLELIGTIFEVISIIIAIYVVVVSLVYIVLFFVAAHKLNREKDVNESQYEQVLQEELAPPLSIIVPAYNEELNIVWSVRSLLGINYKQFEIVVVNDGSKDATAQQLIDEFDMVEVKSRVRWSGLGKETKPIRGIYRSLQHTNLVLVDKENGGKADALNVGINVCQYPYFASLDGDTVLDQDAFIKVMKPIMDAGPDEEIVATGGSVGIANGSYVDSGYLSRDSVRLSHKPLVVMQVIEYLRAFLMGRIGLSRYNLLLIVSGAFGIFKKSWVIEVGGYDVNTIGEDMELVVRLHRRIQEKKSKAQIVYVPDPVCWTEAPEQAKILRRQRTRWHRGLFESLWKNRKMMLNPRYGKIGMISMPYFLFVELLGPVVELTGIITVLIGLFLDTIDIRITLILALLMLLYGSLLSMGAVLFEEWCFKRYNRVSDLTRLFLYALSETFWYRPMMTLWRFEGLLRIAARKKHAWGDMARGGVMNSKKTDNGANGGGS</sequence>
<dbReference type="SUPFAM" id="SSF53448">
    <property type="entry name" value="Nucleotide-diphospho-sugar transferases"/>
    <property type="match status" value="1"/>
</dbReference>
<dbReference type="PANTHER" id="PTHR43630:SF1">
    <property type="entry name" value="POLY-BETA-1,6-N-ACETYL-D-GLUCOSAMINE SYNTHASE"/>
    <property type="match status" value="1"/>
</dbReference>
<dbReference type="Proteomes" id="UP001185028">
    <property type="component" value="Unassembled WGS sequence"/>
</dbReference>
<keyword evidence="4" id="KW-0812">Transmembrane</keyword>
<keyword evidence="6" id="KW-1185">Reference proteome</keyword>
<dbReference type="Pfam" id="PF13641">
    <property type="entry name" value="Glyco_tranf_2_3"/>
    <property type="match status" value="1"/>
</dbReference>
<proteinExistence type="inferred from homology"/>
<protein>
    <submittedName>
        <fullName evidence="5">Cellulose synthase/poly-beta-1,6-N-acetylglucosamine synthase-like glycosyltransferase</fullName>
    </submittedName>
</protein>
<feature type="transmembrane region" description="Helical" evidence="4">
    <location>
        <begin position="365"/>
        <end position="389"/>
    </location>
</feature>
<keyword evidence="2" id="KW-0328">Glycosyltransferase</keyword>
<organism evidence="5 6">
    <name type="scientific">Paenibacillus hunanensis</name>
    <dbReference type="NCBI Taxonomy" id="539262"/>
    <lineage>
        <taxon>Bacteria</taxon>
        <taxon>Bacillati</taxon>
        <taxon>Bacillota</taxon>
        <taxon>Bacilli</taxon>
        <taxon>Bacillales</taxon>
        <taxon>Paenibacillaceae</taxon>
        <taxon>Paenibacillus</taxon>
    </lineage>
</organism>
<dbReference type="Gene3D" id="3.90.550.10">
    <property type="entry name" value="Spore Coat Polysaccharide Biosynthesis Protein SpsA, Chain A"/>
    <property type="match status" value="1"/>
</dbReference>
<keyword evidence="4" id="KW-0472">Membrane</keyword>
<comment type="caution">
    <text evidence="5">The sequence shown here is derived from an EMBL/GenBank/DDBJ whole genome shotgun (WGS) entry which is preliminary data.</text>
</comment>
<dbReference type="PANTHER" id="PTHR43630">
    <property type="entry name" value="POLY-BETA-1,6-N-ACETYL-D-GLUCOSAMINE SYNTHASE"/>
    <property type="match status" value="1"/>
</dbReference>
<feature type="transmembrane region" description="Helical" evidence="4">
    <location>
        <begin position="395"/>
        <end position="419"/>
    </location>
</feature>
<keyword evidence="3" id="KW-0808">Transferase</keyword>
<keyword evidence="4" id="KW-1133">Transmembrane helix</keyword>
<comment type="similarity">
    <text evidence="1">Belongs to the glycosyltransferase 2 family.</text>
</comment>
<dbReference type="CDD" id="cd06423">
    <property type="entry name" value="CESA_like"/>
    <property type="match status" value="1"/>
</dbReference>
<reference evidence="5 6" key="1">
    <citation type="submission" date="2023-07" db="EMBL/GenBank/DDBJ databases">
        <title>Genomic Encyclopedia of Type Strains, Phase IV (KMG-IV): sequencing the most valuable type-strain genomes for metagenomic binning, comparative biology and taxonomic classification.</title>
        <authorList>
            <person name="Goeker M."/>
        </authorList>
    </citation>
    <scope>NUCLEOTIDE SEQUENCE [LARGE SCALE GENOMIC DNA]</scope>
    <source>
        <strain evidence="5 6">DSM 22170</strain>
    </source>
</reference>
<dbReference type="RefSeq" id="WP_188775811.1">
    <property type="nucleotide sequence ID" value="NZ_BMMB01000005.1"/>
</dbReference>
<evidence type="ECO:0000313" key="5">
    <source>
        <dbReference type="EMBL" id="MDR6244061.1"/>
    </source>
</evidence>
<name>A0ABU1IXT3_9BACL</name>
<feature type="transmembrane region" description="Helical" evidence="4">
    <location>
        <begin position="12"/>
        <end position="37"/>
    </location>
</feature>
<evidence type="ECO:0000256" key="3">
    <source>
        <dbReference type="ARBA" id="ARBA00022679"/>
    </source>
</evidence>
<evidence type="ECO:0000256" key="1">
    <source>
        <dbReference type="ARBA" id="ARBA00006739"/>
    </source>
</evidence>
<accession>A0ABU1IXT3</accession>
<evidence type="ECO:0000313" key="6">
    <source>
        <dbReference type="Proteomes" id="UP001185028"/>
    </source>
</evidence>
<gene>
    <name evidence="5" type="ORF">JOC58_001954</name>
</gene>
<evidence type="ECO:0000256" key="4">
    <source>
        <dbReference type="SAM" id="Phobius"/>
    </source>
</evidence>
<dbReference type="InterPro" id="IPR029044">
    <property type="entry name" value="Nucleotide-diphossugar_trans"/>
</dbReference>
<dbReference type="EMBL" id="JAVDQH010000006">
    <property type="protein sequence ID" value="MDR6244061.1"/>
    <property type="molecule type" value="Genomic_DNA"/>
</dbReference>
<evidence type="ECO:0000256" key="2">
    <source>
        <dbReference type="ARBA" id="ARBA00022676"/>
    </source>
</evidence>